<accession>A0ABD0JT22</accession>
<dbReference type="AlphaFoldDB" id="A0ABD0JT22"/>
<reference evidence="1" key="1">
    <citation type="submission" date="2020-09" db="EMBL/GenBank/DDBJ databases">
        <authorList>
            <person name="Won Y."/>
        </authorList>
    </citation>
    <scope>NUCLEOTIDE SEQUENCE</scope>
    <source>
        <strain evidence="1">Wonlab-2016</strain>
        <tissue evidence="1">Foot muscle</tissue>
    </source>
</reference>
<organism evidence="1 3">
    <name type="scientific">Batillaria attramentaria</name>
    <dbReference type="NCBI Taxonomy" id="370345"/>
    <lineage>
        <taxon>Eukaryota</taxon>
        <taxon>Metazoa</taxon>
        <taxon>Spiralia</taxon>
        <taxon>Lophotrochozoa</taxon>
        <taxon>Mollusca</taxon>
        <taxon>Gastropoda</taxon>
        <taxon>Caenogastropoda</taxon>
        <taxon>Sorbeoconcha</taxon>
        <taxon>Cerithioidea</taxon>
        <taxon>Batillariidae</taxon>
        <taxon>Batillaria</taxon>
    </lineage>
</organism>
<sequence length="201" mass="22893">MAGCMTGGKNKAGKAFLDAFVAKLIKKNIKLLALDFDLTILDIHTYGKWDGPVEKLVPHVRPCMRDLIEMAQSKGVFVCIVTFHRQMDLIQELLRLVLPKKVANKVIVQVNTPEILAQMEDEKETFVPTAVAEGLGKEVHIKNVVRQLRDSQNVTISPKEILLLDDDEKNVRSAVHFQHYGFIVEENVDYNKFESFERMLM</sequence>
<comment type="caution">
    <text evidence="1">The sequence shown here is derived from an EMBL/GenBank/DDBJ whole genome shotgun (WGS) entry which is preliminary data.</text>
</comment>
<gene>
    <name evidence="2" type="ORF">BaRGS_00011276</name>
    <name evidence="1" type="ORF">BaRGS_00030524</name>
</gene>
<dbReference type="Proteomes" id="UP001519460">
    <property type="component" value="Unassembled WGS sequence"/>
</dbReference>
<dbReference type="Gene3D" id="3.40.50.1000">
    <property type="entry name" value="HAD superfamily/HAD-like"/>
    <property type="match status" value="1"/>
</dbReference>
<dbReference type="EMBL" id="JACVVK020000058">
    <property type="protein sequence ID" value="KAK7497434.1"/>
    <property type="molecule type" value="Genomic_DNA"/>
</dbReference>
<name>A0ABD0JT22_9CAEN</name>
<protein>
    <submittedName>
        <fullName evidence="1">Uncharacterized protein</fullName>
    </submittedName>
</protein>
<evidence type="ECO:0000313" key="3">
    <source>
        <dbReference type="Proteomes" id="UP001519460"/>
    </source>
</evidence>
<evidence type="ECO:0000313" key="1">
    <source>
        <dbReference type="EMBL" id="KAK7478266.1"/>
    </source>
</evidence>
<reference evidence="1" key="3">
    <citation type="submission" date="2023-01" db="EMBL/GenBank/DDBJ databases">
        <authorList>
            <person name="Patra A."/>
        </authorList>
    </citation>
    <scope>NUCLEOTIDE SEQUENCE</scope>
    <source>
        <strain evidence="1">Wonlab-2016</strain>
        <tissue evidence="1">Foot muscle</tissue>
    </source>
</reference>
<evidence type="ECO:0000313" key="2">
    <source>
        <dbReference type="EMBL" id="KAK7497434.1"/>
    </source>
</evidence>
<reference evidence="1 3" key="2">
    <citation type="journal article" date="2023" name="Sci. Data">
        <title>Genome assembly of the Korean intertidal mud-creeper Batillaria attramentaria.</title>
        <authorList>
            <person name="Patra A.K."/>
            <person name="Ho P.T."/>
            <person name="Jun S."/>
            <person name="Lee S.J."/>
            <person name="Kim Y."/>
            <person name="Won Y.J."/>
        </authorList>
    </citation>
    <scope>NUCLEOTIDE SEQUENCE [LARGE SCALE GENOMIC DNA]</scope>
    <source>
        <strain evidence="1">Wonlab-2016</strain>
    </source>
</reference>
<keyword evidence="3" id="KW-1185">Reference proteome</keyword>
<dbReference type="InterPro" id="IPR023214">
    <property type="entry name" value="HAD_sf"/>
</dbReference>
<dbReference type="InterPro" id="IPR036412">
    <property type="entry name" value="HAD-like_sf"/>
</dbReference>
<dbReference type="EMBL" id="JACVVK020000330">
    <property type="protein sequence ID" value="KAK7478266.1"/>
    <property type="molecule type" value="Genomic_DNA"/>
</dbReference>
<proteinExistence type="predicted"/>
<dbReference type="SUPFAM" id="SSF56784">
    <property type="entry name" value="HAD-like"/>
    <property type="match status" value="1"/>
</dbReference>